<feature type="transmembrane region" description="Helical" evidence="2">
    <location>
        <begin position="106"/>
        <end position="124"/>
    </location>
</feature>
<feature type="region of interest" description="Disordered" evidence="1">
    <location>
        <begin position="147"/>
        <end position="194"/>
    </location>
</feature>
<accession>A0A0C9WFD1</accession>
<dbReference type="Proteomes" id="UP000053820">
    <property type="component" value="Unassembled WGS sequence"/>
</dbReference>
<evidence type="ECO:0000313" key="5">
    <source>
        <dbReference type="Proteomes" id="UP000053820"/>
    </source>
</evidence>
<reference evidence="4 5" key="1">
    <citation type="submission" date="2014-04" db="EMBL/GenBank/DDBJ databases">
        <title>Evolutionary Origins and Diversification of the Mycorrhizal Mutualists.</title>
        <authorList>
            <consortium name="DOE Joint Genome Institute"/>
            <consortium name="Mycorrhizal Genomics Consortium"/>
            <person name="Kohler A."/>
            <person name="Kuo A."/>
            <person name="Nagy L.G."/>
            <person name="Floudas D."/>
            <person name="Copeland A."/>
            <person name="Barry K.W."/>
            <person name="Cichocki N."/>
            <person name="Veneault-Fourrey C."/>
            <person name="LaButti K."/>
            <person name="Lindquist E.A."/>
            <person name="Lipzen A."/>
            <person name="Lundell T."/>
            <person name="Morin E."/>
            <person name="Murat C."/>
            <person name="Riley R."/>
            <person name="Ohm R."/>
            <person name="Sun H."/>
            <person name="Tunlid A."/>
            <person name="Henrissat B."/>
            <person name="Grigoriev I.V."/>
            <person name="Hibbett D.S."/>
            <person name="Martin F."/>
        </authorList>
    </citation>
    <scope>NUCLEOTIDE SEQUENCE [LARGE SCALE GENOMIC DNA]</scope>
    <source>
        <strain evidence="4 5">MD-312</strain>
    </source>
</reference>
<keyword evidence="5" id="KW-1185">Reference proteome</keyword>
<dbReference type="OrthoDB" id="2677454at2759"/>
<feature type="transmembrane region" description="Helical" evidence="2">
    <location>
        <begin position="42"/>
        <end position="60"/>
    </location>
</feature>
<protein>
    <recommendedName>
        <fullName evidence="3">DUF6534 domain-containing protein</fullName>
    </recommendedName>
</protein>
<keyword evidence="2" id="KW-1133">Transmembrane helix</keyword>
<sequence length="194" mass="21271">MPFVAAQPVVTWYYTAKTWNGPVFEISSNPILTRLANTSNGTAAAVDIAIAIAMCTLLAMGRTGFNEKTDRILLRLIFISLNSGIWTAVFALLSTILLVALPSTEIVYAGVYYPLCTMYYNALLANLNIRAYMRGDEQAYCVPVPCSSDKSTSRANTFPMSNAVRETSGSNDLESFERKSRTTADSPFCEETTD</sequence>
<dbReference type="EMBL" id="KN839845">
    <property type="protein sequence ID" value="KIJ64691.1"/>
    <property type="molecule type" value="Genomic_DNA"/>
</dbReference>
<dbReference type="PANTHER" id="PTHR40465">
    <property type="entry name" value="CHROMOSOME 1, WHOLE GENOME SHOTGUN SEQUENCE"/>
    <property type="match status" value="1"/>
</dbReference>
<name>A0A0C9WFD1_9AGAM</name>
<evidence type="ECO:0000313" key="4">
    <source>
        <dbReference type="EMBL" id="KIJ64691.1"/>
    </source>
</evidence>
<organism evidence="4 5">
    <name type="scientific">Hydnomerulius pinastri MD-312</name>
    <dbReference type="NCBI Taxonomy" id="994086"/>
    <lineage>
        <taxon>Eukaryota</taxon>
        <taxon>Fungi</taxon>
        <taxon>Dikarya</taxon>
        <taxon>Basidiomycota</taxon>
        <taxon>Agaricomycotina</taxon>
        <taxon>Agaricomycetes</taxon>
        <taxon>Agaricomycetidae</taxon>
        <taxon>Boletales</taxon>
        <taxon>Boletales incertae sedis</taxon>
        <taxon>Leucogyrophana</taxon>
    </lineage>
</organism>
<dbReference type="HOGENOM" id="CLU_1475601_0_0_1"/>
<evidence type="ECO:0000256" key="1">
    <source>
        <dbReference type="SAM" id="MobiDB-lite"/>
    </source>
</evidence>
<dbReference type="PANTHER" id="PTHR40465:SF1">
    <property type="entry name" value="DUF6534 DOMAIN-CONTAINING PROTEIN"/>
    <property type="match status" value="1"/>
</dbReference>
<dbReference type="Pfam" id="PF20152">
    <property type="entry name" value="DUF6534"/>
    <property type="match status" value="1"/>
</dbReference>
<keyword evidence="2" id="KW-0472">Membrane</keyword>
<feature type="transmembrane region" description="Helical" evidence="2">
    <location>
        <begin position="72"/>
        <end position="100"/>
    </location>
</feature>
<keyword evidence="2" id="KW-0812">Transmembrane</keyword>
<dbReference type="InterPro" id="IPR045339">
    <property type="entry name" value="DUF6534"/>
</dbReference>
<feature type="domain" description="DUF6534" evidence="3">
    <location>
        <begin position="43"/>
        <end position="131"/>
    </location>
</feature>
<evidence type="ECO:0000259" key="3">
    <source>
        <dbReference type="Pfam" id="PF20152"/>
    </source>
</evidence>
<evidence type="ECO:0000256" key="2">
    <source>
        <dbReference type="SAM" id="Phobius"/>
    </source>
</evidence>
<feature type="compositionally biased region" description="Polar residues" evidence="1">
    <location>
        <begin position="148"/>
        <end position="173"/>
    </location>
</feature>
<gene>
    <name evidence="4" type="ORF">HYDPIDRAFT_111257</name>
</gene>
<proteinExistence type="predicted"/>
<dbReference type="AlphaFoldDB" id="A0A0C9WFD1"/>